<feature type="domain" description="Response regulatory" evidence="2">
    <location>
        <begin position="7"/>
        <end position="128"/>
    </location>
</feature>
<keyword evidence="1" id="KW-0597">Phosphoprotein</keyword>
<dbReference type="Gene3D" id="3.40.50.2300">
    <property type="match status" value="1"/>
</dbReference>
<evidence type="ECO:0000313" key="3">
    <source>
        <dbReference type="EMBL" id="GGA82879.1"/>
    </source>
</evidence>
<dbReference type="CDD" id="cd17557">
    <property type="entry name" value="REC_Rcp-like"/>
    <property type="match status" value="1"/>
</dbReference>
<dbReference type="AlphaFoldDB" id="A0A8J2U6X1"/>
<dbReference type="EMBL" id="BMJC01000001">
    <property type="protein sequence ID" value="GGA82879.1"/>
    <property type="molecule type" value="Genomic_DNA"/>
</dbReference>
<evidence type="ECO:0000313" key="4">
    <source>
        <dbReference type="Proteomes" id="UP000607559"/>
    </source>
</evidence>
<reference evidence="3" key="2">
    <citation type="submission" date="2020-09" db="EMBL/GenBank/DDBJ databases">
        <authorList>
            <person name="Sun Q."/>
            <person name="Zhou Y."/>
        </authorList>
    </citation>
    <scope>NUCLEOTIDE SEQUENCE</scope>
    <source>
        <strain evidence="3">CGMCC 1.15448</strain>
    </source>
</reference>
<dbReference type="Proteomes" id="UP000607559">
    <property type="component" value="Unassembled WGS sequence"/>
</dbReference>
<dbReference type="SUPFAM" id="SSF52172">
    <property type="entry name" value="CheY-like"/>
    <property type="match status" value="1"/>
</dbReference>
<dbReference type="PANTHER" id="PTHR44520:SF2">
    <property type="entry name" value="RESPONSE REGULATOR RCP1"/>
    <property type="match status" value="1"/>
</dbReference>
<sequence length="151" mass="17089">MKSNLRLIYIVDDDPDDRQIILDAFLEKSPQIDYVFIENAETLLETLYAAEVELPALILLDLNMPGMMGLHALKEIRSNRLFSQIPVIVLTTSTLHQDRKTSYELGASCYIRKPASFTELVEITDAIVKLWLHEYQPQPSPPGGKKNMAGD</sequence>
<gene>
    <name evidence="3" type="ORF">GCM10011511_02370</name>
</gene>
<dbReference type="InterPro" id="IPR052893">
    <property type="entry name" value="TCS_response_regulator"/>
</dbReference>
<dbReference type="PANTHER" id="PTHR44520">
    <property type="entry name" value="RESPONSE REGULATOR RCP1-RELATED"/>
    <property type="match status" value="1"/>
</dbReference>
<dbReference type="InterPro" id="IPR011006">
    <property type="entry name" value="CheY-like_superfamily"/>
</dbReference>
<reference evidence="3" key="1">
    <citation type="journal article" date="2014" name="Int. J. Syst. Evol. Microbiol.">
        <title>Complete genome sequence of Corynebacterium casei LMG S-19264T (=DSM 44701T), isolated from a smear-ripened cheese.</title>
        <authorList>
            <consortium name="US DOE Joint Genome Institute (JGI-PGF)"/>
            <person name="Walter F."/>
            <person name="Albersmeier A."/>
            <person name="Kalinowski J."/>
            <person name="Ruckert C."/>
        </authorList>
    </citation>
    <scope>NUCLEOTIDE SEQUENCE</scope>
    <source>
        <strain evidence="3">CGMCC 1.15448</strain>
    </source>
</reference>
<dbReference type="SMART" id="SM00448">
    <property type="entry name" value="REC"/>
    <property type="match status" value="1"/>
</dbReference>
<feature type="modified residue" description="4-aspartylphosphate" evidence="1">
    <location>
        <position position="61"/>
    </location>
</feature>
<dbReference type="Pfam" id="PF00072">
    <property type="entry name" value="Response_reg"/>
    <property type="match status" value="1"/>
</dbReference>
<evidence type="ECO:0000256" key="1">
    <source>
        <dbReference type="PROSITE-ProRule" id="PRU00169"/>
    </source>
</evidence>
<proteinExistence type="predicted"/>
<accession>A0A8J2U6X1</accession>
<keyword evidence="4" id="KW-1185">Reference proteome</keyword>
<evidence type="ECO:0000259" key="2">
    <source>
        <dbReference type="PROSITE" id="PS50110"/>
    </source>
</evidence>
<organism evidence="3 4">
    <name type="scientific">Puia dinghuensis</name>
    <dbReference type="NCBI Taxonomy" id="1792502"/>
    <lineage>
        <taxon>Bacteria</taxon>
        <taxon>Pseudomonadati</taxon>
        <taxon>Bacteroidota</taxon>
        <taxon>Chitinophagia</taxon>
        <taxon>Chitinophagales</taxon>
        <taxon>Chitinophagaceae</taxon>
        <taxon>Puia</taxon>
    </lineage>
</organism>
<dbReference type="RefSeq" id="WP_188927688.1">
    <property type="nucleotide sequence ID" value="NZ_BMJC01000001.1"/>
</dbReference>
<name>A0A8J2U6X1_9BACT</name>
<dbReference type="InterPro" id="IPR001789">
    <property type="entry name" value="Sig_transdc_resp-reg_receiver"/>
</dbReference>
<dbReference type="GO" id="GO:0000160">
    <property type="term" value="P:phosphorelay signal transduction system"/>
    <property type="evidence" value="ECO:0007669"/>
    <property type="project" value="InterPro"/>
</dbReference>
<protein>
    <submittedName>
        <fullName evidence="3">Response regulator</fullName>
    </submittedName>
</protein>
<comment type="caution">
    <text evidence="3">The sequence shown here is derived from an EMBL/GenBank/DDBJ whole genome shotgun (WGS) entry which is preliminary data.</text>
</comment>
<dbReference type="PROSITE" id="PS50110">
    <property type="entry name" value="RESPONSE_REGULATORY"/>
    <property type="match status" value="1"/>
</dbReference>